<proteinExistence type="predicted"/>
<reference evidence="2" key="1">
    <citation type="journal article" date="2019" name="Int. J. Syst. Evol. Microbiol.">
        <title>The Global Catalogue of Microorganisms (GCM) 10K type strain sequencing project: providing services to taxonomists for standard genome sequencing and annotation.</title>
        <authorList>
            <consortium name="The Broad Institute Genomics Platform"/>
            <consortium name="The Broad Institute Genome Sequencing Center for Infectious Disease"/>
            <person name="Wu L."/>
            <person name="Ma J."/>
        </authorList>
    </citation>
    <scope>NUCLEOTIDE SEQUENCE [LARGE SCALE GENOMIC DNA]</scope>
    <source>
        <strain evidence="2">JCM 9458</strain>
    </source>
</reference>
<dbReference type="RefSeq" id="WP_345726331.1">
    <property type="nucleotide sequence ID" value="NZ_BAAAYN010000003.1"/>
</dbReference>
<organism evidence="1 2">
    <name type="scientific">Cryptosporangium minutisporangium</name>
    <dbReference type="NCBI Taxonomy" id="113569"/>
    <lineage>
        <taxon>Bacteria</taxon>
        <taxon>Bacillati</taxon>
        <taxon>Actinomycetota</taxon>
        <taxon>Actinomycetes</taxon>
        <taxon>Cryptosporangiales</taxon>
        <taxon>Cryptosporangiaceae</taxon>
        <taxon>Cryptosporangium</taxon>
    </lineage>
</organism>
<protein>
    <submittedName>
        <fullName evidence="1">Uncharacterized protein</fullName>
    </submittedName>
</protein>
<name>A0ABP6SQ59_9ACTN</name>
<dbReference type="EMBL" id="BAAAYN010000003">
    <property type="protein sequence ID" value="GAA3382664.1"/>
    <property type="molecule type" value="Genomic_DNA"/>
</dbReference>
<comment type="caution">
    <text evidence="1">The sequence shown here is derived from an EMBL/GenBank/DDBJ whole genome shotgun (WGS) entry which is preliminary data.</text>
</comment>
<accession>A0ABP6SQ59</accession>
<dbReference type="Proteomes" id="UP001501676">
    <property type="component" value="Unassembled WGS sequence"/>
</dbReference>
<sequence length="75" mass="8547">MALLEQYNGSKIWGTVFRLSDKACKPGSKTKRTELFIHSEMTRRHRPALQAGVAGQSWLVAVRAELHQRQRQALT</sequence>
<keyword evidence="2" id="KW-1185">Reference proteome</keyword>
<gene>
    <name evidence="1" type="ORF">GCM10020369_05440</name>
</gene>
<evidence type="ECO:0000313" key="1">
    <source>
        <dbReference type="EMBL" id="GAA3382664.1"/>
    </source>
</evidence>
<evidence type="ECO:0000313" key="2">
    <source>
        <dbReference type="Proteomes" id="UP001501676"/>
    </source>
</evidence>